<evidence type="ECO:0000256" key="12">
    <source>
        <dbReference type="ARBA" id="ARBA00034617"/>
    </source>
</evidence>
<sequence>MSDLLKSVSYLSGVGSKTQQALAELGIFTIQDLLYYFPLRYEDLLLKSVDEASDQEKIVIKGVVASNPVLRRFGYKKTMLVVRILLDTETIPVTFFNQPWLQDKFLVGQEALVYGRWNEAKRSLTGIKVLNQTSFDQESLASIYPTNKKIHQTTLIKLIKQAVAKYANQALEIFDSSLRTKYHLLSESQIIKGMHFPTDAQQAQSARRSAKFRELFLYQARLAQLKQANAQDVSGLCEEYNKSYVEKFIQQFHFSLTPAQKRVLHEILQDMKSDQAMNRLLQGDVGSGKTAVAATTMFASITAGFQAVLMAPTEILAQQHYLKLKPLFAQFQLTTTLLTSSLTPAQRSQELSKIKQGRYNIIIGTQALFQDDVTYNHLGLVVIDEQHRFGVEQRRALRQKGSCPDVLLMTATPIPRTLAITYYGEMDLSIIDELPAGRKKVETYWLRFNKMDQVHRFLQIQLQQHAQVFVIAPLISESEKMDLHNAEDIYEQMKVEFPQKKISLLHGQMAADDKEIVMQDFQKQRIDILVSTTVVEVGVDVPNATVMVIYNADRFGLSQLHQLRGRVGRGVRQSYCILIADPHNKTAIERLRIMTQTNDGFKLAQKDLQLRGSGDVFGKKQSGVPNFKVADLLADEQILIAAHQEVEQLFAQDPQLHKHPELRSYLKSQKLQTLD</sequence>
<keyword evidence="10 15" id="KW-0234">DNA repair</keyword>
<comment type="catalytic activity">
    <reaction evidence="14 15">
        <text>ATP + H2O = ADP + phosphate + H(+)</text>
        <dbReference type="Rhea" id="RHEA:13065"/>
        <dbReference type="ChEBI" id="CHEBI:15377"/>
        <dbReference type="ChEBI" id="CHEBI:15378"/>
        <dbReference type="ChEBI" id="CHEBI:30616"/>
        <dbReference type="ChEBI" id="CHEBI:43474"/>
        <dbReference type="ChEBI" id="CHEBI:456216"/>
        <dbReference type="EC" id="5.6.2.4"/>
    </reaction>
</comment>
<dbReference type="EC" id="5.6.2.4" evidence="13 15"/>
<dbReference type="Pfam" id="PF17191">
    <property type="entry name" value="RecG_wedge"/>
    <property type="match status" value="1"/>
</dbReference>
<evidence type="ECO:0000256" key="14">
    <source>
        <dbReference type="ARBA" id="ARBA00048988"/>
    </source>
</evidence>
<keyword evidence="7 15" id="KW-0067">ATP-binding</keyword>
<dbReference type="SMART" id="SM00487">
    <property type="entry name" value="DEXDc"/>
    <property type="match status" value="1"/>
</dbReference>
<dbReference type="InterPro" id="IPR012340">
    <property type="entry name" value="NA-bd_OB-fold"/>
</dbReference>
<dbReference type="Pfam" id="PF19833">
    <property type="entry name" value="RecG_dom3_C"/>
    <property type="match status" value="1"/>
</dbReference>
<evidence type="ECO:0000256" key="6">
    <source>
        <dbReference type="ARBA" id="ARBA00022806"/>
    </source>
</evidence>
<keyword evidence="6 15" id="KW-0347">Helicase</keyword>
<dbReference type="PANTHER" id="PTHR47964:SF1">
    <property type="entry name" value="ATP-DEPENDENT DNA HELICASE HOMOLOG RECG, CHLOROPLASTIC"/>
    <property type="match status" value="1"/>
</dbReference>
<evidence type="ECO:0000256" key="4">
    <source>
        <dbReference type="ARBA" id="ARBA00022763"/>
    </source>
</evidence>
<dbReference type="InterPro" id="IPR011545">
    <property type="entry name" value="DEAD/DEAH_box_helicase_dom"/>
</dbReference>
<dbReference type="InterPro" id="IPR047112">
    <property type="entry name" value="RecG/Mfd"/>
</dbReference>
<dbReference type="PROSITE" id="PS51194">
    <property type="entry name" value="HELICASE_CTER"/>
    <property type="match status" value="1"/>
</dbReference>
<evidence type="ECO:0000256" key="2">
    <source>
        <dbReference type="ARBA" id="ARBA00017846"/>
    </source>
</evidence>
<evidence type="ECO:0000256" key="5">
    <source>
        <dbReference type="ARBA" id="ARBA00022801"/>
    </source>
</evidence>
<dbReference type="InterPro" id="IPR045562">
    <property type="entry name" value="RecG_dom3_C"/>
</dbReference>
<comment type="similarity">
    <text evidence="1 15">Belongs to the helicase family. RecG subfamily.</text>
</comment>
<organism evidence="18 19">
    <name type="scientific">Bombilactobacillus bombi</name>
    <dbReference type="NCBI Taxonomy" id="1303590"/>
    <lineage>
        <taxon>Bacteria</taxon>
        <taxon>Bacillati</taxon>
        <taxon>Bacillota</taxon>
        <taxon>Bacilli</taxon>
        <taxon>Lactobacillales</taxon>
        <taxon>Lactobacillaceae</taxon>
        <taxon>Bombilactobacillus</taxon>
    </lineage>
</organism>
<dbReference type="SUPFAM" id="SSF52540">
    <property type="entry name" value="P-loop containing nucleoside triphosphate hydrolases"/>
    <property type="match status" value="2"/>
</dbReference>
<dbReference type="NCBIfam" id="TIGR00643">
    <property type="entry name" value="recG"/>
    <property type="match status" value="1"/>
</dbReference>
<dbReference type="PROSITE" id="PS51192">
    <property type="entry name" value="HELICASE_ATP_BIND_1"/>
    <property type="match status" value="1"/>
</dbReference>
<accession>A0A3R6W7M8</accession>
<keyword evidence="4 15" id="KW-0227">DNA damage</keyword>
<evidence type="ECO:0000256" key="1">
    <source>
        <dbReference type="ARBA" id="ARBA00007504"/>
    </source>
</evidence>
<keyword evidence="9 15" id="KW-0233">DNA recombination</keyword>
<dbReference type="AlphaFoldDB" id="A0A3R6W7M8"/>
<dbReference type="NCBIfam" id="NF008168">
    <property type="entry name" value="PRK10917.2-2"/>
    <property type="match status" value="1"/>
</dbReference>
<dbReference type="GO" id="GO:0006281">
    <property type="term" value="P:DNA repair"/>
    <property type="evidence" value="ECO:0007669"/>
    <property type="project" value="UniProtKB-UniRule"/>
</dbReference>
<protein>
    <recommendedName>
        <fullName evidence="2 15">ATP-dependent DNA helicase RecG</fullName>
        <ecNumber evidence="13 15">5.6.2.4</ecNumber>
    </recommendedName>
</protein>
<evidence type="ECO:0000256" key="15">
    <source>
        <dbReference type="RuleBase" id="RU363016"/>
    </source>
</evidence>
<keyword evidence="11" id="KW-0413">Isomerase</keyword>
<dbReference type="InterPro" id="IPR027417">
    <property type="entry name" value="P-loop_NTPase"/>
</dbReference>
<dbReference type="GO" id="GO:0003677">
    <property type="term" value="F:DNA binding"/>
    <property type="evidence" value="ECO:0007669"/>
    <property type="project" value="UniProtKB-KW"/>
</dbReference>
<evidence type="ECO:0000313" key="18">
    <source>
        <dbReference type="EMBL" id="RHW48318.1"/>
    </source>
</evidence>
<dbReference type="InterPro" id="IPR014001">
    <property type="entry name" value="Helicase_ATP-bd"/>
</dbReference>
<evidence type="ECO:0000256" key="9">
    <source>
        <dbReference type="ARBA" id="ARBA00023172"/>
    </source>
</evidence>
<gene>
    <name evidence="18" type="ORF">DS832_01770</name>
</gene>
<reference evidence="18 19" key="1">
    <citation type="submission" date="2018-07" db="EMBL/GenBank/DDBJ databases">
        <title>Genome sequences of six Lactobacillus spp. isolated from bumble bee guts.</title>
        <authorList>
            <person name="Motta E.V.S."/>
            <person name="Moran N.A."/>
        </authorList>
    </citation>
    <scope>NUCLEOTIDE SEQUENCE [LARGE SCALE GENOMIC DNA]</scope>
    <source>
        <strain evidence="18 19">LV-8.1</strain>
    </source>
</reference>
<evidence type="ECO:0000259" key="17">
    <source>
        <dbReference type="PROSITE" id="PS51194"/>
    </source>
</evidence>
<evidence type="ECO:0000313" key="19">
    <source>
        <dbReference type="Proteomes" id="UP000284822"/>
    </source>
</evidence>
<dbReference type="Gene3D" id="2.40.50.140">
    <property type="entry name" value="Nucleic acid-binding proteins"/>
    <property type="match status" value="1"/>
</dbReference>
<dbReference type="Pfam" id="PF00270">
    <property type="entry name" value="DEAD"/>
    <property type="match status" value="1"/>
</dbReference>
<evidence type="ECO:0000256" key="10">
    <source>
        <dbReference type="ARBA" id="ARBA00023204"/>
    </source>
</evidence>
<evidence type="ECO:0000256" key="8">
    <source>
        <dbReference type="ARBA" id="ARBA00023125"/>
    </source>
</evidence>
<keyword evidence="8" id="KW-0238">DNA-binding</keyword>
<dbReference type="RefSeq" id="WP_118910104.1">
    <property type="nucleotide sequence ID" value="NZ_QOCS01000005.1"/>
</dbReference>
<feature type="domain" description="Helicase C-terminal" evidence="17">
    <location>
        <begin position="450"/>
        <end position="609"/>
    </location>
</feature>
<dbReference type="Pfam" id="PF00271">
    <property type="entry name" value="Helicase_C"/>
    <property type="match status" value="1"/>
</dbReference>
<dbReference type="CDD" id="cd04488">
    <property type="entry name" value="RecG_wedge_OBF"/>
    <property type="match status" value="1"/>
</dbReference>
<comment type="caution">
    <text evidence="18">The sequence shown here is derived from an EMBL/GenBank/DDBJ whole genome shotgun (WGS) entry which is preliminary data.</text>
</comment>
<name>A0A3R6W7M8_9LACO</name>
<dbReference type="GO" id="GO:0006310">
    <property type="term" value="P:DNA recombination"/>
    <property type="evidence" value="ECO:0007669"/>
    <property type="project" value="UniProtKB-UniRule"/>
</dbReference>
<dbReference type="CDD" id="cd17992">
    <property type="entry name" value="DEXHc_RecG"/>
    <property type="match status" value="1"/>
</dbReference>
<evidence type="ECO:0000256" key="13">
    <source>
        <dbReference type="ARBA" id="ARBA00034808"/>
    </source>
</evidence>
<evidence type="ECO:0000256" key="3">
    <source>
        <dbReference type="ARBA" id="ARBA00022741"/>
    </source>
</evidence>
<dbReference type="PANTHER" id="PTHR47964">
    <property type="entry name" value="ATP-DEPENDENT DNA HELICASE HOMOLOG RECG, CHLOROPLASTIC"/>
    <property type="match status" value="1"/>
</dbReference>
<comment type="catalytic activity">
    <reaction evidence="12 15">
        <text>Couples ATP hydrolysis with the unwinding of duplex DNA by translocating in the 3'-5' direction.</text>
        <dbReference type="EC" id="5.6.2.4"/>
    </reaction>
</comment>
<dbReference type="NCBIfam" id="NF008165">
    <property type="entry name" value="PRK10917.1-3"/>
    <property type="match status" value="1"/>
</dbReference>
<evidence type="ECO:0000256" key="11">
    <source>
        <dbReference type="ARBA" id="ARBA00023235"/>
    </source>
</evidence>
<evidence type="ECO:0000259" key="16">
    <source>
        <dbReference type="PROSITE" id="PS51192"/>
    </source>
</evidence>
<evidence type="ECO:0000256" key="7">
    <source>
        <dbReference type="ARBA" id="ARBA00022840"/>
    </source>
</evidence>
<dbReference type="GO" id="GO:0043138">
    <property type="term" value="F:3'-5' DNA helicase activity"/>
    <property type="evidence" value="ECO:0007669"/>
    <property type="project" value="UniProtKB-EC"/>
</dbReference>
<dbReference type="GO" id="GO:0005524">
    <property type="term" value="F:ATP binding"/>
    <property type="evidence" value="ECO:0007669"/>
    <property type="project" value="UniProtKB-KW"/>
</dbReference>
<proteinExistence type="inferred from homology"/>
<dbReference type="Proteomes" id="UP000284822">
    <property type="component" value="Unassembled WGS sequence"/>
</dbReference>
<dbReference type="InterPro" id="IPR001650">
    <property type="entry name" value="Helicase_C-like"/>
</dbReference>
<dbReference type="InterPro" id="IPR004609">
    <property type="entry name" value="ATP-dep_DNA_helicase_RecG"/>
</dbReference>
<comment type="function">
    <text evidence="15">Plays a critical role in recombination and DNA repair. Helps process Holliday junction intermediates to mature products by catalyzing branch migration. Has replication fork regression activity, unwinds stalled or blocked replication forks to make a HJ that can be resolved. Has a DNA unwinding activity characteristic of a DNA helicase with 3'-5' polarity.</text>
</comment>
<dbReference type="SMART" id="SM00490">
    <property type="entry name" value="HELICc"/>
    <property type="match status" value="1"/>
</dbReference>
<dbReference type="EMBL" id="QOCS01000005">
    <property type="protein sequence ID" value="RHW48318.1"/>
    <property type="molecule type" value="Genomic_DNA"/>
</dbReference>
<keyword evidence="5 15" id="KW-0378">Hydrolase</keyword>
<keyword evidence="3 15" id="KW-0547">Nucleotide-binding</keyword>
<feature type="domain" description="Helicase ATP-binding" evidence="16">
    <location>
        <begin position="270"/>
        <end position="431"/>
    </location>
</feature>
<dbReference type="SUPFAM" id="SSF50249">
    <property type="entry name" value="Nucleic acid-binding proteins"/>
    <property type="match status" value="1"/>
</dbReference>
<dbReference type="Gene3D" id="3.40.50.300">
    <property type="entry name" value="P-loop containing nucleotide triphosphate hydrolases"/>
    <property type="match status" value="2"/>
</dbReference>
<dbReference type="GO" id="GO:0016887">
    <property type="term" value="F:ATP hydrolysis activity"/>
    <property type="evidence" value="ECO:0007669"/>
    <property type="project" value="RHEA"/>
</dbReference>
<dbReference type="InterPro" id="IPR033454">
    <property type="entry name" value="RecG_wedge"/>
</dbReference>